<comment type="caution">
    <text evidence="1">The sequence shown here is derived from an EMBL/GenBank/DDBJ whole genome shotgun (WGS) entry which is preliminary data.</text>
</comment>
<evidence type="ECO:0000313" key="1">
    <source>
        <dbReference type="EMBL" id="GAA5500454.1"/>
    </source>
</evidence>
<reference evidence="1 2" key="1">
    <citation type="submission" date="2024-02" db="EMBL/GenBank/DDBJ databases">
        <title>Deinococcus xinjiangensis NBRC 107630.</title>
        <authorList>
            <person name="Ichikawa N."/>
            <person name="Katano-Makiyama Y."/>
            <person name="Hidaka K."/>
        </authorList>
    </citation>
    <scope>NUCLEOTIDE SEQUENCE [LARGE SCALE GENOMIC DNA]</scope>
    <source>
        <strain evidence="1 2">NBRC 107630</strain>
    </source>
</reference>
<name>A0ABP9V595_9DEIO</name>
<evidence type="ECO:0000313" key="2">
    <source>
        <dbReference type="Proteomes" id="UP001458946"/>
    </source>
</evidence>
<gene>
    <name evidence="1" type="ORF">Dxin01_00175</name>
</gene>
<organism evidence="1 2">
    <name type="scientific">Deinococcus xinjiangensis</name>
    <dbReference type="NCBI Taxonomy" id="457454"/>
    <lineage>
        <taxon>Bacteria</taxon>
        <taxon>Thermotogati</taxon>
        <taxon>Deinococcota</taxon>
        <taxon>Deinococci</taxon>
        <taxon>Deinococcales</taxon>
        <taxon>Deinococcaceae</taxon>
        <taxon>Deinococcus</taxon>
    </lineage>
</organism>
<keyword evidence="2" id="KW-1185">Reference proteome</keyword>
<dbReference type="RefSeq" id="WP_353540439.1">
    <property type="nucleotide sequence ID" value="NZ_BAABRN010000001.1"/>
</dbReference>
<dbReference type="EMBL" id="BAABRN010000001">
    <property type="protein sequence ID" value="GAA5500454.1"/>
    <property type="molecule type" value="Genomic_DNA"/>
</dbReference>
<proteinExistence type="predicted"/>
<sequence length="218" mass="23929">MKLLSFNAGVPADLNLTYPVSSSLQDTQEFERKRTMSGYIEKPKNRFSENKKWIFSFELLGQDQLEQLQAAAQSDSLQLRDPLGRICILKPSDYRPSHMNRVLSESGELLSAATLEGLVINANHNLYAPAGQPITTPANSKAHMPTLTGELHQTSYTGGNETAFGPVIDNELDRPPPDWNRSARLIQQESSALAGAVLVSPILAEATGTVYLAFETEL</sequence>
<dbReference type="Proteomes" id="UP001458946">
    <property type="component" value="Unassembled WGS sequence"/>
</dbReference>
<protein>
    <submittedName>
        <fullName evidence="1">Uncharacterized protein</fullName>
    </submittedName>
</protein>
<accession>A0ABP9V595</accession>